<reference evidence="2" key="1">
    <citation type="journal article" date="2019" name="Environ. Microbiol.">
        <title>Fungal ecological strategies reflected in gene transcription - a case study of two litter decomposers.</title>
        <authorList>
            <person name="Barbi F."/>
            <person name="Kohler A."/>
            <person name="Barry K."/>
            <person name="Baskaran P."/>
            <person name="Daum C."/>
            <person name="Fauchery L."/>
            <person name="Ihrmark K."/>
            <person name="Kuo A."/>
            <person name="LaButti K."/>
            <person name="Lipzen A."/>
            <person name="Morin E."/>
            <person name="Grigoriev I.V."/>
            <person name="Henrissat B."/>
            <person name="Lindahl B."/>
            <person name="Martin F."/>
        </authorList>
    </citation>
    <scope>NUCLEOTIDE SEQUENCE</scope>
    <source>
        <strain evidence="2">JB14</strain>
    </source>
</reference>
<evidence type="ECO:0000256" key="1">
    <source>
        <dbReference type="SAM" id="MobiDB-lite"/>
    </source>
</evidence>
<dbReference type="Proteomes" id="UP000799118">
    <property type="component" value="Unassembled WGS sequence"/>
</dbReference>
<sequence length="480" mass="52555">MPPKRTSEAVASVNDMAKEAIAESISCHPSAANFFHNMTPETIATSLKKKKNNKRSNDDTENEASKRMKYNISSDKDGDNDNDDDDEDNESVEITYYCHVLKDASVAPGKGKAKVKKEEYREYPPFVLRSSAPYSSLVVAIAKKLPCSVLSVPESEIKWRKPIPKTGTPVLMGRNTGYRSMLIPKLLTLKVGQREVMLYMPKPVAEKLDSRFDYDSLKDDFLDVASTSNAIAAQQEAFDDRVQNEIALLKAKYPIGTHPLYPDKQIYTQPTTGALFELTHIKLSSWANHMSQGTATVDAPPAVSHFDFAQRIKRVPSASAMLSTSAPVFASTSAAPVAAAPSAITNAFGGVSLTNLLALKMLQDFSLPTTGIFGQLATPPPPASLPSAPSSPTRTIESVDVPLDVFCTHYKLSEDDFSKLTLLGYIPGDTNISKLGPDMWQTFAGFAPLTWNRILDVHKHFLANVCWGNWSHVACSTPHI</sequence>
<evidence type="ECO:0000313" key="3">
    <source>
        <dbReference type="Proteomes" id="UP000799118"/>
    </source>
</evidence>
<keyword evidence="3" id="KW-1185">Reference proteome</keyword>
<feature type="compositionally biased region" description="Acidic residues" evidence="1">
    <location>
        <begin position="80"/>
        <end position="89"/>
    </location>
</feature>
<organism evidence="2 3">
    <name type="scientific">Gymnopus androsaceus JB14</name>
    <dbReference type="NCBI Taxonomy" id="1447944"/>
    <lineage>
        <taxon>Eukaryota</taxon>
        <taxon>Fungi</taxon>
        <taxon>Dikarya</taxon>
        <taxon>Basidiomycota</taxon>
        <taxon>Agaricomycotina</taxon>
        <taxon>Agaricomycetes</taxon>
        <taxon>Agaricomycetidae</taxon>
        <taxon>Agaricales</taxon>
        <taxon>Marasmiineae</taxon>
        <taxon>Omphalotaceae</taxon>
        <taxon>Gymnopus</taxon>
    </lineage>
</organism>
<gene>
    <name evidence="2" type="ORF">BT96DRAFT_979445</name>
</gene>
<dbReference type="AlphaFoldDB" id="A0A6A4H4S3"/>
<dbReference type="EMBL" id="ML769599">
    <property type="protein sequence ID" value="KAE9392285.1"/>
    <property type="molecule type" value="Genomic_DNA"/>
</dbReference>
<dbReference type="OrthoDB" id="3069791at2759"/>
<protein>
    <submittedName>
        <fullName evidence="2">Uncharacterized protein</fullName>
    </submittedName>
</protein>
<accession>A0A6A4H4S3</accession>
<feature type="region of interest" description="Disordered" evidence="1">
    <location>
        <begin position="43"/>
        <end position="89"/>
    </location>
</feature>
<proteinExistence type="predicted"/>
<feature type="compositionally biased region" description="Basic and acidic residues" evidence="1">
    <location>
        <begin position="55"/>
        <end position="66"/>
    </location>
</feature>
<name>A0A6A4H4S3_9AGAR</name>
<evidence type="ECO:0000313" key="2">
    <source>
        <dbReference type="EMBL" id="KAE9392285.1"/>
    </source>
</evidence>